<dbReference type="PROSITE" id="PS50850">
    <property type="entry name" value="MFS"/>
    <property type="match status" value="1"/>
</dbReference>
<dbReference type="PANTHER" id="PTHR43528">
    <property type="entry name" value="ALPHA-KETOGLUTARATE PERMEASE"/>
    <property type="match status" value="1"/>
</dbReference>
<keyword evidence="7 9" id="KW-1133">Transmembrane helix</keyword>
<feature type="transmembrane region" description="Helical" evidence="9">
    <location>
        <begin position="226"/>
        <end position="245"/>
    </location>
</feature>
<organism evidence="11 12">
    <name type="scientific">Paraburkholderia tropica</name>
    <dbReference type="NCBI Taxonomy" id="92647"/>
    <lineage>
        <taxon>Bacteria</taxon>
        <taxon>Pseudomonadati</taxon>
        <taxon>Pseudomonadota</taxon>
        <taxon>Betaproteobacteria</taxon>
        <taxon>Burkholderiales</taxon>
        <taxon>Burkholderiaceae</taxon>
        <taxon>Paraburkholderia</taxon>
    </lineage>
</organism>
<keyword evidence="8 9" id="KW-0472">Membrane</keyword>
<feature type="transmembrane region" description="Helical" evidence="9">
    <location>
        <begin position="154"/>
        <end position="180"/>
    </location>
</feature>
<evidence type="ECO:0000256" key="4">
    <source>
        <dbReference type="ARBA" id="ARBA00022475"/>
    </source>
</evidence>
<dbReference type="Proteomes" id="UP000247515">
    <property type="component" value="Unassembled WGS sequence"/>
</dbReference>
<dbReference type="InterPro" id="IPR036259">
    <property type="entry name" value="MFS_trans_sf"/>
</dbReference>
<evidence type="ECO:0000256" key="5">
    <source>
        <dbReference type="ARBA" id="ARBA00022692"/>
    </source>
</evidence>
<evidence type="ECO:0000259" key="10">
    <source>
        <dbReference type="PROSITE" id="PS50850"/>
    </source>
</evidence>
<evidence type="ECO:0000256" key="2">
    <source>
        <dbReference type="ARBA" id="ARBA00008240"/>
    </source>
</evidence>
<evidence type="ECO:0000256" key="6">
    <source>
        <dbReference type="ARBA" id="ARBA00022847"/>
    </source>
</evidence>
<sequence>MAPALTWLQPGFNPAPSPVLSSEQGFIMNVAHQRAASGAPQAPDASATRTKRSMVLAAALGNGLEFFDFTVYSFFSALIGQLFFPAHDALTSLMMSLATFGVGFVVRPLGGVLIGAYADRAGRKPALILTVLLMALGTGLIGLAPTYAQIGLAAPALIVLGRLLQGFSAGGEVGAATTLLMEAGREGQRGRLVSWQMASQGGAALAGALIAVLLSKSLTHEQLVAWGWRVPFLVGLAIGPIGFWMRSRLDDTLPAHAVSASQTNGSASRAAAPVRRKLPLRQIVAGTMLVIGATGTMYTIVFFLPAFLALTLHMPTAAASASGGIAGVVLLVGSPLAGRLADRVKRRKPMLAAGSLVSLALLFPAFAAIAAWPSVGTVLAVVLVLVGLMTLTSPAGFLMMLEALRPEVRATSLGIIYAVGVTLFGGFAQLAVGALWRATGSFYAPAWYVFGCGIISLAGLMLFEEKTATAH</sequence>
<feature type="transmembrane region" description="Helical" evidence="9">
    <location>
        <begin position="350"/>
        <end position="372"/>
    </location>
</feature>
<dbReference type="InterPro" id="IPR011701">
    <property type="entry name" value="MFS"/>
</dbReference>
<keyword evidence="6" id="KW-0769">Symport</keyword>
<feature type="transmembrane region" description="Helical" evidence="9">
    <location>
        <begin position="413"/>
        <end position="436"/>
    </location>
</feature>
<comment type="caution">
    <text evidence="11">The sequence shown here is derived from an EMBL/GenBank/DDBJ whole genome shotgun (WGS) entry which is preliminary data.</text>
</comment>
<dbReference type="EMBL" id="QJJV01000023">
    <property type="protein sequence ID" value="PXX09573.1"/>
    <property type="molecule type" value="Genomic_DNA"/>
</dbReference>
<dbReference type="InterPro" id="IPR051084">
    <property type="entry name" value="H+-coupled_symporters"/>
</dbReference>
<dbReference type="PANTHER" id="PTHR43528:SF3">
    <property type="entry name" value="CITRATE-PROTON SYMPORTER"/>
    <property type="match status" value="1"/>
</dbReference>
<dbReference type="Pfam" id="PF07690">
    <property type="entry name" value="MFS_1"/>
    <property type="match status" value="1"/>
</dbReference>
<evidence type="ECO:0000256" key="9">
    <source>
        <dbReference type="SAM" id="Phobius"/>
    </source>
</evidence>
<feature type="transmembrane region" description="Helical" evidence="9">
    <location>
        <begin position="316"/>
        <end position="338"/>
    </location>
</feature>
<feature type="transmembrane region" description="Helical" evidence="9">
    <location>
        <begin position="283"/>
        <end position="310"/>
    </location>
</feature>
<proteinExistence type="inferred from homology"/>
<keyword evidence="5 9" id="KW-0812">Transmembrane</keyword>
<gene>
    <name evidence="11" type="ORF">C7400_12345</name>
</gene>
<name>A0ABX5MG54_9BURK</name>
<evidence type="ECO:0000256" key="7">
    <source>
        <dbReference type="ARBA" id="ARBA00022989"/>
    </source>
</evidence>
<evidence type="ECO:0000256" key="1">
    <source>
        <dbReference type="ARBA" id="ARBA00004651"/>
    </source>
</evidence>
<reference evidence="11 12" key="1">
    <citation type="submission" date="2018-05" db="EMBL/GenBank/DDBJ databases">
        <title>Genomic Encyclopedia of Type Strains, Phase IV (KMG-V): Genome sequencing to study the core and pangenomes of soil and plant-associated prokaryotes.</title>
        <authorList>
            <person name="Whitman W."/>
        </authorList>
    </citation>
    <scope>NUCLEOTIDE SEQUENCE [LARGE SCALE GENOMIC DNA]</scope>
    <source>
        <strain evidence="11 12">SIr-6563</strain>
    </source>
</reference>
<keyword evidence="4" id="KW-1003">Cell membrane</keyword>
<dbReference type="PROSITE" id="PS00216">
    <property type="entry name" value="SUGAR_TRANSPORT_1"/>
    <property type="match status" value="1"/>
</dbReference>
<evidence type="ECO:0000256" key="8">
    <source>
        <dbReference type="ARBA" id="ARBA00023136"/>
    </source>
</evidence>
<keyword evidence="3" id="KW-0813">Transport</keyword>
<dbReference type="Gene3D" id="1.20.1250.20">
    <property type="entry name" value="MFS general substrate transporter like domains"/>
    <property type="match status" value="2"/>
</dbReference>
<feature type="transmembrane region" description="Helical" evidence="9">
    <location>
        <begin position="192"/>
        <end position="214"/>
    </location>
</feature>
<evidence type="ECO:0000313" key="11">
    <source>
        <dbReference type="EMBL" id="PXX09573.1"/>
    </source>
</evidence>
<accession>A0ABX5MG54</accession>
<feature type="transmembrane region" description="Helical" evidence="9">
    <location>
        <begin position="442"/>
        <end position="463"/>
    </location>
</feature>
<feature type="transmembrane region" description="Helical" evidence="9">
    <location>
        <begin position="378"/>
        <end position="401"/>
    </location>
</feature>
<feature type="domain" description="Major facilitator superfamily (MFS) profile" evidence="10">
    <location>
        <begin position="54"/>
        <end position="468"/>
    </location>
</feature>
<comment type="subcellular location">
    <subcellularLocation>
        <location evidence="1">Cell membrane</location>
        <topology evidence="1">Multi-pass membrane protein</topology>
    </subcellularLocation>
</comment>
<protein>
    <submittedName>
        <fullName evidence="11">MFS family arabinose efflux permease</fullName>
    </submittedName>
</protein>
<keyword evidence="12" id="KW-1185">Reference proteome</keyword>
<dbReference type="InterPro" id="IPR020846">
    <property type="entry name" value="MFS_dom"/>
</dbReference>
<evidence type="ECO:0000256" key="3">
    <source>
        <dbReference type="ARBA" id="ARBA00022448"/>
    </source>
</evidence>
<feature type="transmembrane region" description="Helical" evidence="9">
    <location>
        <begin position="90"/>
        <end position="114"/>
    </location>
</feature>
<feature type="transmembrane region" description="Helical" evidence="9">
    <location>
        <begin position="55"/>
        <end position="84"/>
    </location>
</feature>
<dbReference type="SUPFAM" id="SSF103473">
    <property type="entry name" value="MFS general substrate transporter"/>
    <property type="match status" value="1"/>
</dbReference>
<dbReference type="PROSITE" id="PS00217">
    <property type="entry name" value="SUGAR_TRANSPORT_2"/>
    <property type="match status" value="1"/>
</dbReference>
<comment type="similarity">
    <text evidence="2">Belongs to the major facilitator superfamily. Metabolite:H+ Symporter (MHS) family (TC 2.A.1.6) family.</text>
</comment>
<evidence type="ECO:0000313" key="12">
    <source>
        <dbReference type="Proteomes" id="UP000247515"/>
    </source>
</evidence>
<feature type="transmembrane region" description="Helical" evidence="9">
    <location>
        <begin position="126"/>
        <end position="148"/>
    </location>
</feature>
<dbReference type="InterPro" id="IPR005829">
    <property type="entry name" value="Sugar_transporter_CS"/>
</dbReference>